<evidence type="ECO:0000256" key="10">
    <source>
        <dbReference type="RuleBase" id="RU366035"/>
    </source>
</evidence>
<dbReference type="AlphaFoldDB" id="A0A1X2I6D8"/>
<keyword evidence="5 10" id="KW-0812">Transmembrane</keyword>
<protein>
    <recommendedName>
        <fullName evidence="10">Plasma membrane fusion protein PRM1</fullName>
    </recommendedName>
</protein>
<dbReference type="GO" id="GO:0012505">
    <property type="term" value="C:endomembrane system"/>
    <property type="evidence" value="ECO:0007669"/>
    <property type="project" value="UniProtKB-SubCell"/>
</dbReference>
<proteinExistence type="inferred from homology"/>
<reference evidence="12 13" key="1">
    <citation type="submission" date="2016-07" db="EMBL/GenBank/DDBJ databases">
        <title>Pervasive Adenine N6-methylation of Active Genes in Fungi.</title>
        <authorList>
            <consortium name="DOE Joint Genome Institute"/>
            <person name="Mondo S.J."/>
            <person name="Dannebaum R.O."/>
            <person name="Kuo R.C."/>
            <person name="Labutti K."/>
            <person name="Haridas S."/>
            <person name="Kuo A."/>
            <person name="Salamov A."/>
            <person name="Ahrendt S.R."/>
            <person name="Lipzen A."/>
            <person name="Sullivan W."/>
            <person name="Andreopoulos W.B."/>
            <person name="Clum A."/>
            <person name="Lindquist E."/>
            <person name="Daum C."/>
            <person name="Ramamoorthy G.K."/>
            <person name="Gryganskyi A."/>
            <person name="Culley D."/>
            <person name="Magnuson J.K."/>
            <person name="James T.Y."/>
            <person name="O'Malley M.A."/>
            <person name="Stajich J.E."/>
            <person name="Spatafora J.W."/>
            <person name="Visel A."/>
            <person name="Grigoriev I.V."/>
        </authorList>
    </citation>
    <scope>NUCLEOTIDE SEQUENCE [LARGE SCALE GENOMIC DNA]</scope>
    <source>
        <strain evidence="12 13">NRRL 1336</strain>
    </source>
</reference>
<feature type="transmembrane region" description="Helical" evidence="10">
    <location>
        <begin position="12"/>
        <end position="35"/>
    </location>
</feature>
<comment type="function">
    <text evidence="1 10">Involved in cell fusion during mating by stabilizing the plasma membrane fusion event.</text>
</comment>
<evidence type="ECO:0000256" key="11">
    <source>
        <dbReference type="SAM" id="MobiDB-lite"/>
    </source>
</evidence>
<accession>A0A1X2I6D8</accession>
<evidence type="ECO:0000256" key="3">
    <source>
        <dbReference type="ARBA" id="ARBA00004196"/>
    </source>
</evidence>
<keyword evidence="9" id="KW-0325">Glycoprotein</keyword>
<evidence type="ECO:0000256" key="8">
    <source>
        <dbReference type="ARBA" id="ARBA00023136"/>
    </source>
</evidence>
<evidence type="ECO:0000256" key="1">
    <source>
        <dbReference type="ARBA" id="ARBA00002512"/>
    </source>
</evidence>
<evidence type="ECO:0000256" key="7">
    <source>
        <dbReference type="ARBA" id="ARBA00022989"/>
    </source>
</evidence>
<feature type="transmembrane region" description="Helical" evidence="10">
    <location>
        <begin position="372"/>
        <end position="394"/>
    </location>
</feature>
<keyword evidence="13" id="KW-1185">Reference proteome</keyword>
<comment type="similarity">
    <text evidence="4 10">Belongs to the PRM1 family.</text>
</comment>
<dbReference type="GO" id="GO:0043332">
    <property type="term" value="C:mating projection tip"/>
    <property type="evidence" value="ECO:0007669"/>
    <property type="project" value="UniProtKB-UniRule"/>
</dbReference>
<evidence type="ECO:0000256" key="6">
    <source>
        <dbReference type="ARBA" id="ARBA00022971"/>
    </source>
</evidence>
<sequence>MNKLPIGVGGQYSVAWMNMATLVLVINIAALMPLYNVLDVIFQSAESQLQSVCTHVNAAADQIHQFPQMMHHYLQTIQNSILDHLRRAMIELVTVLQAVVLWFVDVYKSTYRCLIAFAINTALAIFTKIAAPLQKATEAIMNGIDHATDAIGRLFHLPDISPLPTHLSNWTSSMEDTQRKVNQWTNGTDQLHQWLSIPFDVLKQQINGSFVNQNNSISNVTSTTTSLSSPNTYCDATRLIEDLQDAHAKVKTSLNVIIGVLVAAIVLCAVCRVFFIRYRHQYLHRLRVRVLDQLAATPPPSNSTNTGERANIDRHDDDGNGTITQSTILARYGHAHHNQLVASVIYRSPPHAIVQPLNSRKRWLMFITQSTALSYCLCVSIVGLLTMYSFLALVRSSSSPLSSSVILRQLDANSDQWVQDTIQHTTQQIQQNIDKQWQTINQWITHSETMINEQLFGAIRSFAIPVNTTLDNVIQHLSGLITRTVGGTLMEEPAKEVINCLVLNKLDSVQQGVEWIASFM</sequence>
<dbReference type="InterPro" id="IPR026777">
    <property type="entry name" value="PRM1"/>
</dbReference>
<dbReference type="PANTHER" id="PTHR31030">
    <property type="entry name" value="PLASMA MEMBRANE FUSION PROTEIN PRM1"/>
    <property type="match status" value="1"/>
</dbReference>
<evidence type="ECO:0000313" key="12">
    <source>
        <dbReference type="EMBL" id="ORZ10416.1"/>
    </source>
</evidence>
<keyword evidence="7 10" id="KW-1133">Transmembrane helix</keyword>
<keyword evidence="10" id="KW-1003">Cell membrane</keyword>
<evidence type="ECO:0000256" key="4">
    <source>
        <dbReference type="ARBA" id="ARBA00010780"/>
    </source>
</evidence>
<feature type="transmembrane region" description="Helical" evidence="10">
    <location>
        <begin position="88"/>
        <end position="107"/>
    </location>
</feature>
<evidence type="ECO:0000256" key="9">
    <source>
        <dbReference type="ARBA" id="ARBA00023180"/>
    </source>
</evidence>
<dbReference type="GO" id="GO:0005886">
    <property type="term" value="C:plasma membrane"/>
    <property type="evidence" value="ECO:0007669"/>
    <property type="project" value="UniProtKB-SubCell"/>
</dbReference>
<dbReference type="GO" id="GO:0032220">
    <property type="term" value="P:plasma membrane fusion involved in cytogamy"/>
    <property type="evidence" value="ECO:0007669"/>
    <property type="project" value="TreeGrafter"/>
</dbReference>
<dbReference type="OrthoDB" id="10248838at2759"/>
<dbReference type="PANTHER" id="PTHR31030:SF1">
    <property type="entry name" value="PLASMA MEMBRANE FUSION PROTEIN PRM1"/>
    <property type="match status" value="1"/>
</dbReference>
<feature type="transmembrane region" description="Helical" evidence="10">
    <location>
        <begin position="114"/>
        <end position="131"/>
    </location>
</feature>
<organism evidence="12 13">
    <name type="scientific">Absidia repens</name>
    <dbReference type="NCBI Taxonomy" id="90262"/>
    <lineage>
        <taxon>Eukaryota</taxon>
        <taxon>Fungi</taxon>
        <taxon>Fungi incertae sedis</taxon>
        <taxon>Mucoromycota</taxon>
        <taxon>Mucoromycotina</taxon>
        <taxon>Mucoromycetes</taxon>
        <taxon>Mucorales</taxon>
        <taxon>Cunninghamellaceae</taxon>
        <taxon>Absidia</taxon>
    </lineage>
</organism>
<keyword evidence="8 10" id="KW-0472">Membrane</keyword>
<name>A0A1X2I6D8_9FUNG</name>
<dbReference type="Proteomes" id="UP000193560">
    <property type="component" value="Unassembled WGS sequence"/>
</dbReference>
<gene>
    <name evidence="12" type="ORF">BCR42DRAFT_494452</name>
</gene>
<feature type="region of interest" description="Disordered" evidence="11">
    <location>
        <begin position="297"/>
        <end position="319"/>
    </location>
</feature>
<comment type="caution">
    <text evidence="12">The sequence shown here is derived from an EMBL/GenBank/DDBJ whole genome shotgun (WGS) entry which is preliminary data.</text>
</comment>
<feature type="transmembrane region" description="Helical" evidence="10">
    <location>
        <begin position="256"/>
        <end position="275"/>
    </location>
</feature>
<dbReference type="EMBL" id="MCGE01000024">
    <property type="protein sequence ID" value="ORZ10416.1"/>
    <property type="molecule type" value="Genomic_DNA"/>
</dbReference>
<comment type="subcellular location">
    <subcellularLocation>
        <location evidence="3">Cell envelope</location>
    </subcellularLocation>
    <subcellularLocation>
        <location evidence="10">Cell membrane</location>
        <topology evidence="10">Multi-pass membrane protein</topology>
    </subcellularLocation>
    <subcellularLocation>
        <location evidence="2">Endomembrane system</location>
        <topology evidence="2">Multi-pass membrane protein</topology>
    </subcellularLocation>
</comment>
<dbReference type="STRING" id="90262.A0A1X2I6D8"/>
<keyword evidence="6 10" id="KW-0184">Conjugation</keyword>
<evidence type="ECO:0000313" key="13">
    <source>
        <dbReference type="Proteomes" id="UP000193560"/>
    </source>
</evidence>
<evidence type="ECO:0000256" key="2">
    <source>
        <dbReference type="ARBA" id="ARBA00004127"/>
    </source>
</evidence>
<evidence type="ECO:0000256" key="5">
    <source>
        <dbReference type="ARBA" id="ARBA00022692"/>
    </source>
</evidence>